<evidence type="ECO:0000313" key="3">
    <source>
        <dbReference type="Proteomes" id="UP000095558"/>
    </source>
</evidence>
<name>A0A173Z5E0_9CLOT</name>
<dbReference type="Pfam" id="PF07963">
    <property type="entry name" value="N_methyl"/>
    <property type="match status" value="1"/>
</dbReference>
<dbReference type="NCBIfam" id="TIGR02532">
    <property type="entry name" value="IV_pilin_GFxxxE"/>
    <property type="match status" value="1"/>
</dbReference>
<dbReference type="OrthoDB" id="1937147at2"/>
<evidence type="ECO:0000256" key="1">
    <source>
        <dbReference type="SAM" id="Phobius"/>
    </source>
</evidence>
<reference evidence="2 3" key="1">
    <citation type="submission" date="2015-09" db="EMBL/GenBank/DDBJ databases">
        <authorList>
            <consortium name="Pathogen Informatics"/>
        </authorList>
    </citation>
    <scope>NUCLEOTIDE SEQUENCE [LARGE SCALE GENOMIC DNA]</scope>
    <source>
        <strain evidence="2 3">2789STDY5834855</strain>
    </source>
</reference>
<keyword evidence="1" id="KW-0812">Transmembrane</keyword>
<feature type="transmembrane region" description="Helical" evidence="1">
    <location>
        <begin position="26"/>
        <end position="46"/>
    </location>
</feature>
<dbReference type="InterPro" id="IPR012902">
    <property type="entry name" value="N_methyl_site"/>
</dbReference>
<keyword evidence="1" id="KW-1133">Transmembrane helix</keyword>
<dbReference type="EMBL" id="CYZV01000004">
    <property type="protein sequence ID" value="CUN70676.1"/>
    <property type="molecule type" value="Genomic_DNA"/>
</dbReference>
<gene>
    <name evidence="2" type="ORF">ERS852470_00535</name>
</gene>
<dbReference type="InterPro" id="IPR045584">
    <property type="entry name" value="Pilin-like"/>
</dbReference>
<evidence type="ECO:0000313" key="2">
    <source>
        <dbReference type="EMBL" id="CUN70676.1"/>
    </source>
</evidence>
<accession>A0A173Z5E0</accession>
<dbReference type="SUPFAM" id="SSF54523">
    <property type="entry name" value="Pili subunits"/>
    <property type="match status" value="1"/>
</dbReference>
<protein>
    <submittedName>
        <fullName evidence="2">Putative major pilin subunit</fullName>
    </submittedName>
</protein>
<dbReference type="Proteomes" id="UP000095558">
    <property type="component" value="Unassembled WGS sequence"/>
</dbReference>
<keyword evidence="1" id="KW-0472">Membrane</keyword>
<dbReference type="RefSeq" id="WP_055275296.1">
    <property type="nucleotide sequence ID" value="NZ_CYZV01000004.1"/>
</dbReference>
<sequence length="146" mass="16121">MIKYNFNLEKLKKFFKLKRKDKNDGFTLVELVAVMAIIAILAAAFIPRFGNYLTEAKKVGILNEAKSIVTAYESIRHKSGFDTDSIGSDFEGDNLPLEAGTLTKLSSATVEQCKLIIDTESNNFTFNDDGTSIIINDDASNSITLD</sequence>
<organism evidence="2 3">
    <name type="scientific">Clostridium disporicum</name>
    <dbReference type="NCBI Taxonomy" id="84024"/>
    <lineage>
        <taxon>Bacteria</taxon>
        <taxon>Bacillati</taxon>
        <taxon>Bacillota</taxon>
        <taxon>Clostridia</taxon>
        <taxon>Eubacteriales</taxon>
        <taxon>Clostridiaceae</taxon>
        <taxon>Clostridium</taxon>
    </lineage>
</organism>
<proteinExistence type="predicted"/>
<dbReference type="Gene3D" id="3.30.700.10">
    <property type="entry name" value="Glycoprotein, Type 4 Pilin"/>
    <property type="match status" value="1"/>
</dbReference>
<dbReference type="AlphaFoldDB" id="A0A173Z5E0"/>